<feature type="region of interest" description="Disordered" evidence="1">
    <location>
        <begin position="99"/>
        <end position="166"/>
    </location>
</feature>
<dbReference type="InterPro" id="IPR018961">
    <property type="entry name" value="DnaJ_homolog_subfam-C_membr-28"/>
</dbReference>
<evidence type="ECO:0000313" key="3">
    <source>
        <dbReference type="EMBL" id="TVY93852.1"/>
    </source>
</evidence>
<dbReference type="EMBL" id="QGML01000071">
    <property type="protein sequence ID" value="TVY93852.1"/>
    <property type="molecule type" value="Genomic_DNA"/>
</dbReference>
<feature type="compositionally biased region" description="Polar residues" evidence="1">
    <location>
        <begin position="497"/>
        <end position="520"/>
    </location>
</feature>
<proteinExistence type="predicted"/>
<gene>
    <name evidence="3" type="ORF">LAWI1_G000831</name>
</gene>
<evidence type="ECO:0000313" key="4">
    <source>
        <dbReference type="Proteomes" id="UP000315522"/>
    </source>
</evidence>
<name>A0A559MLL6_9HELO</name>
<comment type="caution">
    <text evidence="3">The sequence shown here is derived from an EMBL/GenBank/DDBJ whole genome shotgun (WGS) entry which is preliminary data.</text>
</comment>
<reference evidence="3 4" key="1">
    <citation type="submission" date="2018-05" db="EMBL/GenBank/DDBJ databases">
        <title>Genome sequencing and assembly of the regulated plant pathogen Lachnellula willkommii and related sister species for the development of diagnostic species identification markers.</title>
        <authorList>
            <person name="Giroux E."/>
            <person name="Bilodeau G."/>
        </authorList>
    </citation>
    <scope>NUCLEOTIDE SEQUENCE [LARGE SCALE GENOMIC DNA]</scope>
    <source>
        <strain evidence="3 4">CBS 172.35</strain>
    </source>
</reference>
<dbReference type="AlphaFoldDB" id="A0A559MLL6"/>
<protein>
    <recommendedName>
        <fullName evidence="2">DnaJ homologue subfamily C member 28 conserved domain-containing protein</fullName>
    </recommendedName>
</protein>
<dbReference type="Pfam" id="PF09350">
    <property type="entry name" value="DJC28_CD"/>
    <property type="match status" value="1"/>
</dbReference>
<organism evidence="3 4">
    <name type="scientific">Lachnellula willkommii</name>
    <dbReference type="NCBI Taxonomy" id="215461"/>
    <lineage>
        <taxon>Eukaryota</taxon>
        <taxon>Fungi</taxon>
        <taxon>Dikarya</taxon>
        <taxon>Ascomycota</taxon>
        <taxon>Pezizomycotina</taxon>
        <taxon>Leotiomycetes</taxon>
        <taxon>Helotiales</taxon>
        <taxon>Lachnaceae</taxon>
        <taxon>Lachnellula</taxon>
    </lineage>
</organism>
<dbReference type="PANTHER" id="PTHR39394:SF1">
    <property type="entry name" value="DNAJ HOMOLOGUE SUBFAMILY C MEMBER 28 CONSERVED DOMAIN-CONTAINING PROTEIN"/>
    <property type="match status" value="1"/>
</dbReference>
<keyword evidence="4" id="KW-1185">Reference proteome</keyword>
<feature type="domain" description="DnaJ homologue subfamily C member 28 conserved" evidence="2">
    <location>
        <begin position="339"/>
        <end position="408"/>
    </location>
</feature>
<feature type="region of interest" description="Disordered" evidence="1">
    <location>
        <begin position="494"/>
        <end position="541"/>
    </location>
</feature>
<evidence type="ECO:0000259" key="2">
    <source>
        <dbReference type="Pfam" id="PF09350"/>
    </source>
</evidence>
<dbReference type="PANTHER" id="PTHR39394">
    <property type="entry name" value="YALI0E31793P"/>
    <property type="match status" value="1"/>
</dbReference>
<evidence type="ECO:0000256" key="1">
    <source>
        <dbReference type="SAM" id="MobiDB-lite"/>
    </source>
</evidence>
<sequence>MALVVRSVPMQSRHQITKPRTVNRPLALTGDITPLNPLSLSVKKSYKDMTYSSNLPDELSSSSSSQSIVNTGYSFYMHATRYSLPYTCARCLRASSQHNAVSTRSKPRSFSYIPPLRNSASKEKVSEEASQIEAQILEKSSKNGQQELEQEQEQEQAQGAMSRRLAEATEDALLEGGRAGRRAVEDAGFSEDLKQKLLEKVEAHKFRSENASAFAQVGLSSNVGKGSQDIASAQAWTGEEGAEDTMLRMLDDARKPLKPGLRGPAKIPSPIIDLRLKRVPKQRPGERLANARDKTSLYAISKDTQMSDKERADMRKELKERFTPGARAMPNSIRGLAALANERIENAIARGQFKNIPRGKAIERDARADNPFVDTTEYIMNKMIQRQDIVPPWIEKQQELVKAATVFRGRLRNDWKRLAARTIASRGGSLQDQMRTAELYAEAERVHNPKRRAVEQISVPTNVTDDPVMVKIVQQPATSGQAASIQVSMENKDVEVTVSNSTSPEPLSKASQAPNGQPSLGVNDAEAPELSASSTPQTPLPAPFRIPSWEAAEASYLQLAVTNLNSLTRSYNLMAPDLAKKPYFSLERELKACYADVAPNLAQEIKERAARPPRDLVEKIGHRSGSVMERFGRDTVKIYDNQKPLYGFKEFWNDLFGDKKT</sequence>
<dbReference type="Proteomes" id="UP000315522">
    <property type="component" value="Unassembled WGS sequence"/>
</dbReference>
<accession>A0A559MLL6</accession>